<dbReference type="RefSeq" id="WP_166148569.1">
    <property type="nucleotide sequence ID" value="NZ_JAANYN010000006.1"/>
</dbReference>
<dbReference type="EMBL" id="JAANYN010000006">
    <property type="protein sequence ID" value="NHE58329.1"/>
    <property type="molecule type" value="Genomic_DNA"/>
</dbReference>
<name>A0ABX0H9H4_9BACT</name>
<comment type="caution">
    <text evidence="1">The sequence shown here is derived from an EMBL/GenBank/DDBJ whole genome shotgun (WGS) entry which is preliminary data.</text>
</comment>
<organism evidence="1 2">
    <name type="scientific">Cyclobacterium plantarum</name>
    <dbReference type="NCBI Taxonomy" id="2716263"/>
    <lineage>
        <taxon>Bacteria</taxon>
        <taxon>Pseudomonadati</taxon>
        <taxon>Bacteroidota</taxon>
        <taxon>Cytophagia</taxon>
        <taxon>Cytophagales</taxon>
        <taxon>Cyclobacteriaceae</taxon>
        <taxon>Cyclobacterium</taxon>
    </lineage>
</organism>
<keyword evidence="2" id="KW-1185">Reference proteome</keyword>
<protein>
    <submittedName>
        <fullName evidence="1">Acyl-CoA reductase</fullName>
    </submittedName>
</protein>
<dbReference type="Proteomes" id="UP000649799">
    <property type="component" value="Unassembled WGS sequence"/>
</dbReference>
<accession>A0ABX0H9H4</accession>
<proteinExistence type="predicted"/>
<evidence type="ECO:0000313" key="2">
    <source>
        <dbReference type="Proteomes" id="UP000649799"/>
    </source>
</evidence>
<gene>
    <name evidence="1" type="ORF">G9Q97_16080</name>
</gene>
<reference evidence="1 2" key="1">
    <citation type="submission" date="2020-03" db="EMBL/GenBank/DDBJ databases">
        <title>Cyclobacterium plantarum sp. nov., a marine bacterium isolated from a coastal-marine wetland.</title>
        <authorList>
            <person name="Sanchez-Porro C."/>
            <person name="Ventosa A."/>
            <person name="Amoozegar M."/>
        </authorList>
    </citation>
    <scope>NUCLEOTIDE SEQUENCE [LARGE SCALE GENOMIC DNA]</scope>
    <source>
        <strain evidence="1 2">GBPx2</strain>
    </source>
</reference>
<sequence>MNLNERLIQLSGWERHIKNLPEEEKTILFKQMHDQNSWFTPEQSRLALEGILAYLSPEKVRQWISSYKFLDKEHFEERNIGIIMAGNIPGVGFHDLLCVLLSGHRAKIKLSSTDNILIPWLVEKLGEISPELVQAVSFEERLNGMDAYIATGSDNSARYFDYYFGRYPHIIRKNRTSVAILDGNETQEDWNKLSKDIFQYYGLGCRNVSKIYVPNQQSLQGFLKGMEPANQVIDHHKYLNNYDYNKSKYLVNRSPHFDNGHLLLVESKELVSPIAVVYFEYYADLSMLRKQLKDQENKIQCMVSRDGWFDGSIKMGNAQCPEVSDYADKVDTLQFLLNLEQEIQQRVMGPQKQG</sequence>
<evidence type="ECO:0000313" key="1">
    <source>
        <dbReference type="EMBL" id="NHE58329.1"/>
    </source>
</evidence>